<evidence type="ECO:0000313" key="2">
    <source>
        <dbReference type="EMBL" id="PTQ89810.1"/>
    </source>
</evidence>
<protein>
    <submittedName>
        <fullName evidence="2">Uncharacterized protein</fullName>
    </submittedName>
</protein>
<comment type="caution">
    <text evidence="2">The sequence shown here is derived from an EMBL/GenBank/DDBJ whole genome shotgun (WGS) entry which is preliminary data.</text>
</comment>
<proteinExistence type="predicted"/>
<dbReference type="EMBL" id="QAON01000005">
    <property type="protein sequence ID" value="PTQ89810.1"/>
    <property type="molecule type" value="Genomic_DNA"/>
</dbReference>
<feature type="transmembrane region" description="Helical" evidence="1">
    <location>
        <begin position="59"/>
        <end position="78"/>
    </location>
</feature>
<feature type="transmembrane region" description="Helical" evidence="1">
    <location>
        <begin position="90"/>
        <end position="110"/>
    </location>
</feature>
<dbReference type="Proteomes" id="UP000244223">
    <property type="component" value="Unassembled WGS sequence"/>
</dbReference>
<keyword evidence="1" id="KW-0812">Transmembrane</keyword>
<sequence>MSSTISTATLTAQSNGVATLGSAIVMTSSIVIILLLLFVGILAALVMMSLTPPRTRLEFAGMLSMAVASSCFGGPLVIEYYELVNLSMTAQLGICFMVAAPAWLVARIIANQLSKYRDAKSPVDSIGRDIKKIKKWF</sequence>
<keyword evidence="1" id="KW-0472">Membrane</keyword>
<organism evidence="2 3">
    <name type="scientific">Agitococcus lubricus</name>
    <dbReference type="NCBI Taxonomy" id="1077255"/>
    <lineage>
        <taxon>Bacteria</taxon>
        <taxon>Pseudomonadati</taxon>
        <taxon>Pseudomonadota</taxon>
        <taxon>Gammaproteobacteria</taxon>
        <taxon>Moraxellales</taxon>
        <taxon>Moraxellaceae</taxon>
        <taxon>Agitococcus</taxon>
    </lineage>
</organism>
<reference evidence="2 3" key="1">
    <citation type="submission" date="2018-04" db="EMBL/GenBank/DDBJ databases">
        <title>Genomic Encyclopedia of Archaeal and Bacterial Type Strains, Phase II (KMG-II): from individual species to whole genera.</title>
        <authorList>
            <person name="Goeker M."/>
        </authorList>
    </citation>
    <scope>NUCLEOTIDE SEQUENCE [LARGE SCALE GENOMIC DNA]</scope>
    <source>
        <strain evidence="2 3">DSM 5822</strain>
    </source>
</reference>
<evidence type="ECO:0000256" key="1">
    <source>
        <dbReference type="SAM" id="Phobius"/>
    </source>
</evidence>
<dbReference type="AlphaFoldDB" id="A0A2T5J0C9"/>
<keyword evidence="3" id="KW-1185">Reference proteome</keyword>
<evidence type="ECO:0000313" key="3">
    <source>
        <dbReference type="Proteomes" id="UP000244223"/>
    </source>
</evidence>
<name>A0A2T5J0C9_9GAMM</name>
<feature type="transmembrane region" description="Helical" evidence="1">
    <location>
        <begin position="20"/>
        <end position="47"/>
    </location>
</feature>
<gene>
    <name evidence="2" type="ORF">C8N29_105137</name>
</gene>
<keyword evidence="1" id="KW-1133">Transmembrane helix</keyword>
<accession>A0A2T5J0C9</accession>